<sequence>MSDFSDDVSIIQQSHSAKIVLAEGGFTTGQFLQSLNGAVKALFEERQLQRRLERIYDDITENIAHVQSAENNYNSVTSKFLLL</sequence>
<gene>
    <name evidence="1" type="primary">Acey_s0044.g1064</name>
    <name evidence="1" type="ORF">Y032_0044g1064</name>
</gene>
<dbReference type="AlphaFoldDB" id="A0A016UEA3"/>
<accession>A0A016UEA3</accession>
<organism evidence="1 2">
    <name type="scientific">Ancylostoma ceylanicum</name>
    <dbReference type="NCBI Taxonomy" id="53326"/>
    <lineage>
        <taxon>Eukaryota</taxon>
        <taxon>Metazoa</taxon>
        <taxon>Ecdysozoa</taxon>
        <taxon>Nematoda</taxon>
        <taxon>Chromadorea</taxon>
        <taxon>Rhabditida</taxon>
        <taxon>Rhabditina</taxon>
        <taxon>Rhabditomorpha</taxon>
        <taxon>Strongyloidea</taxon>
        <taxon>Ancylostomatidae</taxon>
        <taxon>Ancylostomatinae</taxon>
        <taxon>Ancylostoma</taxon>
    </lineage>
</organism>
<name>A0A016UEA3_9BILA</name>
<evidence type="ECO:0000313" key="2">
    <source>
        <dbReference type="Proteomes" id="UP000024635"/>
    </source>
</evidence>
<comment type="caution">
    <text evidence="1">The sequence shown here is derived from an EMBL/GenBank/DDBJ whole genome shotgun (WGS) entry which is preliminary data.</text>
</comment>
<dbReference type="EMBL" id="JARK01001380">
    <property type="protein sequence ID" value="EYC13256.1"/>
    <property type="molecule type" value="Genomic_DNA"/>
</dbReference>
<dbReference type="Proteomes" id="UP000024635">
    <property type="component" value="Unassembled WGS sequence"/>
</dbReference>
<proteinExistence type="predicted"/>
<evidence type="ECO:0000313" key="1">
    <source>
        <dbReference type="EMBL" id="EYC13256.1"/>
    </source>
</evidence>
<protein>
    <submittedName>
        <fullName evidence="1">Uncharacterized protein</fullName>
    </submittedName>
</protein>
<reference evidence="2" key="1">
    <citation type="journal article" date="2015" name="Nat. Genet.">
        <title>The genome and transcriptome of the zoonotic hookworm Ancylostoma ceylanicum identify infection-specific gene families.</title>
        <authorList>
            <person name="Schwarz E.M."/>
            <person name="Hu Y."/>
            <person name="Antoshechkin I."/>
            <person name="Miller M.M."/>
            <person name="Sternberg P.W."/>
            <person name="Aroian R.V."/>
        </authorList>
    </citation>
    <scope>NUCLEOTIDE SEQUENCE</scope>
    <source>
        <strain evidence="2">HY135</strain>
    </source>
</reference>
<keyword evidence="2" id="KW-1185">Reference proteome</keyword>